<keyword evidence="7" id="KW-0238">DNA-binding</keyword>
<gene>
    <name evidence="13" type="ORF">F7O44_23835</name>
</gene>
<dbReference type="GO" id="GO:0003677">
    <property type="term" value="F:DNA binding"/>
    <property type="evidence" value="ECO:0007669"/>
    <property type="project" value="UniProtKB-KW"/>
</dbReference>
<evidence type="ECO:0000313" key="14">
    <source>
        <dbReference type="Proteomes" id="UP000460435"/>
    </source>
</evidence>
<keyword evidence="10" id="KW-0464">Manganese</keyword>
<keyword evidence="6" id="KW-0805">Transcription regulation</keyword>
<dbReference type="GO" id="GO:0005737">
    <property type="term" value="C:cytoplasm"/>
    <property type="evidence" value="ECO:0007669"/>
    <property type="project" value="UniProtKB-SubCell"/>
</dbReference>
<keyword evidence="5" id="KW-0678">Repressor</keyword>
<evidence type="ECO:0000313" key="13">
    <source>
        <dbReference type="EMBL" id="NDL60107.1"/>
    </source>
</evidence>
<dbReference type="SUPFAM" id="SSF46785">
    <property type="entry name" value="Winged helix' DNA-binding domain"/>
    <property type="match status" value="1"/>
</dbReference>
<accession>A0A7K3MAP7</accession>
<protein>
    <recommendedName>
        <fullName evidence="11">Manganese transport regulator</fullName>
    </recommendedName>
</protein>
<evidence type="ECO:0000256" key="3">
    <source>
        <dbReference type="ARBA" id="ARBA00011738"/>
    </source>
</evidence>
<dbReference type="Proteomes" id="UP000460435">
    <property type="component" value="Unassembled WGS sequence"/>
</dbReference>
<dbReference type="InterPro" id="IPR022687">
    <property type="entry name" value="HTH_DTXR"/>
</dbReference>
<dbReference type="Gene3D" id="1.10.60.10">
    <property type="entry name" value="Iron dependent repressor, metal binding and dimerisation domain"/>
    <property type="match status" value="1"/>
</dbReference>
<dbReference type="RefSeq" id="WP_162452823.1">
    <property type="nucleotide sequence ID" value="NZ_WLZY01000010.1"/>
</dbReference>
<dbReference type="Pfam" id="PF04023">
    <property type="entry name" value="FeoA"/>
    <property type="match status" value="1"/>
</dbReference>
<dbReference type="InterPro" id="IPR001367">
    <property type="entry name" value="Fe_dep_repressor"/>
</dbReference>
<comment type="caution">
    <text evidence="13">The sequence shown here is derived from an EMBL/GenBank/DDBJ whole genome shotgun (WGS) entry which is preliminary data.</text>
</comment>
<evidence type="ECO:0000256" key="11">
    <source>
        <dbReference type="ARBA" id="ARBA00032593"/>
    </source>
</evidence>
<keyword evidence="14" id="KW-1185">Reference proteome</keyword>
<dbReference type="InterPro" id="IPR007167">
    <property type="entry name" value="Fe-transptr_FeoA-like"/>
</dbReference>
<dbReference type="InterPro" id="IPR022689">
    <property type="entry name" value="Iron_dep_repressor"/>
</dbReference>
<comment type="subcellular location">
    <subcellularLocation>
        <location evidence="1">Cytoplasm</location>
    </subcellularLocation>
</comment>
<dbReference type="PANTHER" id="PTHR33238:SF11">
    <property type="entry name" value="TRANSCRIPTIONAL REGULATOR MNTR"/>
    <property type="match status" value="1"/>
</dbReference>
<keyword evidence="4" id="KW-0963">Cytoplasm</keyword>
<dbReference type="Gene3D" id="2.30.30.90">
    <property type="match status" value="1"/>
</dbReference>
<dbReference type="SMART" id="SM00899">
    <property type="entry name" value="FeoA"/>
    <property type="match status" value="1"/>
</dbReference>
<dbReference type="InterPro" id="IPR036390">
    <property type="entry name" value="WH_DNA-bd_sf"/>
</dbReference>
<keyword evidence="9" id="KW-0804">Transcription</keyword>
<reference evidence="13 14" key="1">
    <citation type="submission" date="2019-11" db="EMBL/GenBank/DDBJ databases">
        <authorList>
            <person name="Li X.-J."/>
            <person name="Feng X.-M."/>
        </authorList>
    </citation>
    <scope>NUCLEOTIDE SEQUENCE [LARGE SCALE GENOMIC DNA]</scope>
    <source>
        <strain evidence="13 14">XMNu-373</strain>
    </source>
</reference>
<dbReference type="AlphaFoldDB" id="A0A7K3MAP7"/>
<dbReference type="GO" id="GO:0003700">
    <property type="term" value="F:DNA-binding transcription factor activity"/>
    <property type="evidence" value="ECO:0007669"/>
    <property type="project" value="InterPro"/>
</dbReference>
<dbReference type="InterPro" id="IPR050536">
    <property type="entry name" value="DtxR_MntR_Metal-Reg"/>
</dbReference>
<evidence type="ECO:0000256" key="8">
    <source>
        <dbReference type="ARBA" id="ARBA00023159"/>
    </source>
</evidence>
<dbReference type="InterPro" id="IPR036421">
    <property type="entry name" value="Fe_dep_repressor_sf"/>
</dbReference>
<dbReference type="EMBL" id="WLZY01000010">
    <property type="protein sequence ID" value="NDL60107.1"/>
    <property type="molecule type" value="Genomic_DNA"/>
</dbReference>
<evidence type="ECO:0000256" key="9">
    <source>
        <dbReference type="ARBA" id="ARBA00023163"/>
    </source>
</evidence>
<comment type="subunit">
    <text evidence="3">Homodimer.</text>
</comment>
<dbReference type="Pfam" id="PF02742">
    <property type="entry name" value="Fe_dep_repr_C"/>
    <property type="match status" value="1"/>
</dbReference>
<dbReference type="Pfam" id="PF01325">
    <property type="entry name" value="Fe_dep_repress"/>
    <property type="match status" value="1"/>
</dbReference>
<evidence type="ECO:0000256" key="7">
    <source>
        <dbReference type="ARBA" id="ARBA00023125"/>
    </source>
</evidence>
<feature type="domain" description="HTH dtxR-type" evidence="12">
    <location>
        <begin position="1"/>
        <end position="72"/>
    </location>
</feature>
<dbReference type="SMART" id="SM00529">
    <property type="entry name" value="HTH_DTXR"/>
    <property type="match status" value="1"/>
</dbReference>
<evidence type="ECO:0000256" key="10">
    <source>
        <dbReference type="ARBA" id="ARBA00023211"/>
    </source>
</evidence>
<dbReference type="FunFam" id="1.10.60.10:FF:000004">
    <property type="entry name" value="DtxR family transcriptional regulator"/>
    <property type="match status" value="1"/>
</dbReference>
<evidence type="ECO:0000256" key="6">
    <source>
        <dbReference type="ARBA" id="ARBA00023015"/>
    </source>
</evidence>
<dbReference type="PROSITE" id="PS50944">
    <property type="entry name" value="HTH_DTXR"/>
    <property type="match status" value="1"/>
</dbReference>
<evidence type="ECO:0000256" key="1">
    <source>
        <dbReference type="ARBA" id="ARBA00004496"/>
    </source>
</evidence>
<keyword evidence="8" id="KW-0010">Activator</keyword>
<evidence type="ECO:0000256" key="5">
    <source>
        <dbReference type="ARBA" id="ARBA00022491"/>
    </source>
</evidence>
<dbReference type="PANTHER" id="PTHR33238">
    <property type="entry name" value="IRON (METAL) DEPENDENT REPRESSOR, DTXR FAMILY"/>
    <property type="match status" value="1"/>
</dbReference>
<proteinExistence type="inferred from homology"/>
<sequence length="233" mass="25929">MAEEHRPGRVSVAAEDCVKVIYAAQEWDNVPVTASYLKTRLGVGAPAISEMVRRLHDQGLVTHQRYGPVDLTDAGKALALRTLRRHRLVETYLVAELGYRWDEVHDEAEQLEHVISDRLLERIDERLGHPVRDPHGDPIPAPDGTVERPDAVRLSVLAPGDAGRVARISDDEPELLRYFTANDIRLDQRIQVLRRRAYAGSSTLLVGTGPGAEELELTDVAASALWVVREEQG</sequence>
<dbReference type="SUPFAM" id="SSF47979">
    <property type="entry name" value="Iron-dependent repressor protein, dimerization domain"/>
    <property type="match status" value="1"/>
</dbReference>
<dbReference type="InterPro" id="IPR036388">
    <property type="entry name" value="WH-like_DNA-bd_sf"/>
</dbReference>
<dbReference type="GO" id="GO:0046983">
    <property type="term" value="F:protein dimerization activity"/>
    <property type="evidence" value="ECO:0007669"/>
    <property type="project" value="InterPro"/>
</dbReference>
<evidence type="ECO:0000259" key="12">
    <source>
        <dbReference type="PROSITE" id="PS50944"/>
    </source>
</evidence>
<name>A0A7K3MAP7_9ACTN</name>
<evidence type="ECO:0000256" key="4">
    <source>
        <dbReference type="ARBA" id="ARBA00022490"/>
    </source>
</evidence>
<comment type="similarity">
    <text evidence="2">Belongs to the DtxR/MntR family.</text>
</comment>
<dbReference type="GO" id="GO:0046914">
    <property type="term" value="F:transition metal ion binding"/>
    <property type="evidence" value="ECO:0007669"/>
    <property type="project" value="InterPro"/>
</dbReference>
<organism evidence="13 14">
    <name type="scientific">Phytoactinopolyspora mesophila</name>
    <dbReference type="NCBI Taxonomy" id="2650750"/>
    <lineage>
        <taxon>Bacteria</taxon>
        <taxon>Bacillati</taxon>
        <taxon>Actinomycetota</taxon>
        <taxon>Actinomycetes</taxon>
        <taxon>Jiangellales</taxon>
        <taxon>Jiangellaceae</taxon>
        <taxon>Phytoactinopolyspora</taxon>
    </lineage>
</organism>
<dbReference type="GO" id="GO:0045892">
    <property type="term" value="P:negative regulation of DNA-templated transcription"/>
    <property type="evidence" value="ECO:0007669"/>
    <property type="project" value="TreeGrafter"/>
</dbReference>
<dbReference type="InterPro" id="IPR038157">
    <property type="entry name" value="FeoA_core_dom"/>
</dbReference>
<evidence type="ECO:0000256" key="2">
    <source>
        <dbReference type="ARBA" id="ARBA00007871"/>
    </source>
</evidence>
<dbReference type="Gene3D" id="1.10.10.10">
    <property type="entry name" value="Winged helix-like DNA-binding domain superfamily/Winged helix DNA-binding domain"/>
    <property type="match status" value="1"/>
</dbReference>